<feature type="compositionally biased region" description="Basic and acidic residues" evidence="1">
    <location>
        <begin position="596"/>
        <end position="606"/>
    </location>
</feature>
<feature type="region of interest" description="Disordered" evidence="1">
    <location>
        <begin position="587"/>
        <end position="606"/>
    </location>
</feature>
<comment type="caution">
    <text evidence="3">The sequence shown here is derived from an EMBL/GenBank/DDBJ whole genome shotgun (WGS) entry which is preliminary data.</text>
</comment>
<dbReference type="InterPro" id="IPR007844">
    <property type="entry name" value="AsmA"/>
</dbReference>
<dbReference type="PANTHER" id="PTHR30441">
    <property type="entry name" value="DUF748 DOMAIN-CONTAINING PROTEIN"/>
    <property type="match status" value="1"/>
</dbReference>
<evidence type="ECO:0000256" key="1">
    <source>
        <dbReference type="SAM" id="MobiDB-lite"/>
    </source>
</evidence>
<reference evidence="3 4" key="1">
    <citation type="submission" date="2024-08" db="EMBL/GenBank/DDBJ databases">
        <title>Pantoea ronii - a newly identified human opportunistic pathogen.</title>
        <authorList>
            <person name="Keidar-Friedman D."/>
            <person name="Sorek N."/>
            <person name="Leshin-Carmel D."/>
            <person name="Tsur A."/>
            <person name="Amsalem M."/>
            <person name="Tolkach D."/>
            <person name="Brosh-Nissimov T."/>
        </authorList>
    </citation>
    <scope>NUCLEOTIDE SEQUENCE [LARGE SCALE GENOMIC DNA]</scope>
    <source>
        <strain evidence="3 4">AA23256</strain>
    </source>
</reference>
<dbReference type="NCBIfam" id="NF008091">
    <property type="entry name" value="PRK10833.1"/>
    <property type="match status" value="1"/>
</dbReference>
<evidence type="ECO:0000313" key="4">
    <source>
        <dbReference type="Proteomes" id="UP001611251"/>
    </source>
</evidence>
<protein>
    <submittedName>
        <fullName evidence="3">Outer membrane assembly protein AsmA</fullName>
    </submittedName>
</protein>
<organism evidence="3 4">
    <name type="scientific">Pantoea osteomyelitidis</name>
    <dbReference type="NCBI Taxonomy" id="3230026"/>
    <lineage>
        <taxon>Bacteria</taxon>
        <taxon>Pseudomonadati</taxon>
        <taxon>Pseudomonadota</taxon>
        <taxon>Gammaproteobacteria</taxon>
        <taxon>Enterobacterales</taxon>
        <taxon>Erwiniaceae</taxon>
        <taxon>Pantoea</taxon>
    </lineage>
</organism>
<sequence length="606" mass="66229">MRRVITTLAILFVVVVAGMTALVLLVNPNDFRAYMVRQVEQRSGYQLQVSGNLRWHVWPKLSILAGRMSLTAPGAPEPMVTAENMRLDVDLLPLLSHQLSVSQVMLKNAVIRATPESAARKPQNAPVGPQDSETASPESGWTFDIGQLNVSDSLLIWQQPGGDEIHFRDLNLSLEQNSRKQAAIELSSRISRNQRNADLSLKGQLNAANYPHQLTGELEQLNYTLSGAGLPAQGIKGQLSLKGEWSGDTQRFRFSQLQLSANDSALQGSAEGSLKAPQTYALNLHASELNLDNLLSNTVVQQTGEQRANVAQAPVIAEPRARNNEDSLLNGMNLALTLAADHAAWRGLALNNLQLAANSQRGLITLSTLQGQLGAGHFSLPGTIDIRRPVTHVTLQPQLSEIALQPLLKALALPESVQGTLSLSGQLTGDELSLEAAQRQWQGSAEMQLKNVQLTQFNLQQLVRRAVERASNRVSSDEPNEQSIQQLAGHANLNQGVVTFNQLNGNGNRLSLQGGGQVNLTQRALDVTLGVTLGGWKGDEKLVAALSQQAIPLRLYGSWDDVQYSLPVDQVLRQQLQDEAKSRLNQWLDRQPQNNKTDDLKKLLRP</sequence>
<keyword evidence="4" id="KW-1185">Reference proteome</keyword>
<dbReference type="Pfam" id="PF05170">
    <property type="entry name" value="AsmA"/>
    <property type="match status" value="1"/>
</dbReference>
<dbReference type="EMBL" id="JBGFSN010000004">
    <property type="protein sequence ID" value="MFH8135018.1"/>
    <property type="molecule type" value="Genomic_DNA"/>
</dbReference>
<feature type="region of interest" description="Disordered" evidence="1">
    <location>
        <begin position="115"/>
        <end position="140"/>
    </location>
</feature>
<name>A0ABW7PXG3_9GAMM</name>
<dbReference type="RefSeq" id="WP_397215315.1">
    <property type="nucleotide sequence ID" value="NZ_JBGFSN010000004.1"/>
</dbReference>
<evidence type="ECO:0000259" key="2">
    <source>
        <dbReference type="Pfam" id="PF05170"/>
    </source>
</evidence>
<evidence type="ECO:0000313" key="3">
    <source>
        <dbReference type="EMBL" id="MFH8135018.1"/>
    </source>
</evidence>
<feature type="domain" description="AsmA" evidence="2">
    <location>
        <begin position="190"/>
        <end position="502"/>
    </location>
</feature>
<accession>A0ABW7PXG3</accession>
<proteinExistence type="predicted"/>
<dbReference type="Proteomes" id="UP001611251">
    <property type="component" value="Unassembled WGS sequence"/>
</dbReference>
<dbReference type="InterPro" id="IPR052894">
    <property type="entry name" value="AsmA-related"/>
</dbReference>
<dbReference type="PANTHER" id="PTHR30441:SF4">
    <property type="entry name" value="PROTEIN ASMA"/>
    <property type="match status" value="1"/>
</dbReference>
<gene>
    <name evidence="3" type="primary">asmA</name>
    <name evidence="3" type="ORF">ABU178_12655</name>
</gene>